<evidence type="ECO:0000313" key="2">
    <source>
        <dbReference type="EMBL" id="APU69391.1"/>
    </source>
</evidence>
<dbReference type="RefSeq" id="WP_083645065.1">
    <property type="nucleotide sequence ID" value="NZ_AMRU01000017.1"/>
</dbReference>
<dbReference type="OrthoDB" id="9762378at2"/>
<organism evidence="2 3">
    <name type="scientific">Christiangramia flava JLT2011</name>
    <dbReference type="NCBI Taxonomy" id="1229726"/>
    <lineage>
        <taxon>Bacteria</taxon>
        <taxon>Pseudomonadati</taxon>
        <taxon>Bacteroidota</taxon>
        <taxon>Flavobacteriia</taxon>
        <taxon>Flavobacteriales</taxon>
        <taxon>Flavobacteriaceae</taxon>
        <taxon>Christiangramia</taxon>
    </lineage>
</organism>
<keyword evidence="3" id="KW-1185">Reference proteome</keyword>
<evidence type="ECO:0000313" key="3">
    <source>
        <dbReference type="Proteomes" id="UP000186230"/>
    </source>
</evidence>
<dbReference type="InterPro" id="IPR006099">
    <property type="entry name" value="MeMalonylCoA_mutase_a/b_cat"/>
</dbReference>
<dbReference type="Pfam" id="PF01642">
    <property type="entry name" value="MM_CoA_mutase"/>
    <property type="match status" value="1"/>
</dbReference>
<dbReference type="SUPFAM" id="SSF51703">
    <property type="entry name" value="Cobalamin (vitamin B12)-dependent enzymes"/>
    <property type="match status" value="1"/>
</dbReference>
<dbReference type="EMBL" id="CP016359">
    <property type="protein sequence ID" value="APU69391.1"/>
    <property type="molecule type" value="Genomic_DNA"/>
</dbReference>
<dbReference type="CDD" id="cd03677">
    <property type="entry name" value="MM_CoA_mutase_beta"/>
    <property type="match status" value="1"/>
</dbReference>
<dbReference type="PANTHER" id="PTHR48101:SF1">
    <property type="entry name" value="METHYLMALONYL-COA MUTASE, LARGE SUBUNIT"/>
    <property type="match status" value="1"/>
</dbReference>
<protein>
    <submittedName>
        <fullName evidence="2">Methylmalonyl-CoA mutase</fullName>
        <ecNumber evidence="2">5.4.99.2</ecNumber>
    </submittedName>
</protein>
<reference evidence="2 3" key="1">
    <citation type="submission" date="2016-07" db="EMBL/GenBank/DDBJ databases">
        <title>Multi-omics approach to identify versatile polysaccharide utilization systems of a marine flavobacterium Gramella flava.</title>
        <authorList>
            <person name="Tang K."/>
        </authorList>
    </citation>
    <scope>NUCLEOTIDE SEQUENCE [LARGE SCALE GENOMIC DNA]</scope>
    <source>
        <strain evidence="2 3">JLT2011</strain>
    </source>
</reference>
<dbReference type="GO" id="GO:0004494">
    <property type="term" value="F:methylmalonyl-CoA mutase activity"/>
    <property type="evidence" value="ECO:0007669"/>
    <property type="project" value="UniProtKB-EC"/>
</dbReference>
<keyword evidence="2" id="KW-0413">Isomerase</keyword>
<dbReference type="EC" id="5.4.99.2" evidence="2"/>
<evidence type="ECO:0000259" key="1">
    <source>
        <dbReference type="Pfam" id="PF01642"/>
    </source>
</evidence>
<accession>A0A1L7I706</accession>
<dbReference type="GO" id="GO:0031419">
    <property type="term" value="F:cobalamin binding"/>
    <property type="evidence" value="ECO:0007669"/>
    <property type="project" value="InterPro"/>
</dbReference>
<dbReference type="KEGG" id="gfl:GRFL_2667"/>
<dbReference type="PANTHER" id="PTHR48101">
    <property type="entry name" value="METHYLMALONYL-COA MUTASE, MITOCHONDRIAL-RELATED"/>
    <property type="match status" value="1"/>
</dbReference>
<dbReference type="Gene3D" id="3.20.20.240">
    <property type="entry name" value="Methylmalonyl-CoA mutase"/>
    <property type="match status" value="2"/>
</dbReference>
<proteinExistence type="predicted"/>
<dbReference type="Proteomes" id="UP000186230">
    <property type="component" value="Chromosome"/>
</dbReference>
<name>A0A1L7I706_9FLAO</name>
<dbReference type="InterPro" id="IPR016176">
    <property type="entry name" value="Cbl-dep_enz_cat"/>
</dbReference>
<gene>
    <name evidence="2" type="ORF">GRFL_2667</name>
</gene>
<dbReference type="STRING" id="1229726.GRFL_2667"/>
<feature type="domain" description="Methylmalonyl-CoA mutase alpha/beta chain catalytic" evidence="1">
    <location>
        <begin position="154"/>
        <end position="414"/>
    </location>
</feature>
<sequence length="460" mass="52876">MKELLFQEFEEVSAKQWKQKIQYDLKGADYNEQLITHTSAGIDIKPFYTAEDVSDLPQIENAANWNICEKIYVTSPAEALRKAQYKIEKGSNAIWLIFPEVDIVLEELLPKLSNNVTWYLQPLFLDPDFCQKLKSFSETQPSAYLLLDVVGKLARTGNFFHNIHSDFEMLQEILQHTRNFKSVLSINAGLYHNAGATIPQQLAYALGHFSEYANRFPEEPQLKVSYQLAIGSDYFQEIAKIRALRWLHRSLAKEFGLPEDCHIIAEPGKRNKTLYDYNVNLLRTTTESMSAILGGADSICNLPYDALYHKDNEFGDRIARNQLLVMRHEAYFGKVGNVADGSYYIETLTRQLADLALDIFKNVENAGGILQQLKDGIIQKKIKQSAAEEQERFNTGDLVLIGTNKHENPQDRMKDDLELFPFLKRKPRKTLIEPVLERRLSEEYEQKRLENESEKPGNDD</sequence>
<dbReference type="AlphaFoldDB" id="A0A1L7I706"/>